<dbReference type="FunFam" id="3.40.50.300:FF:000134">
    <property type="entry name" value="Iron-enterobactin ABC transporter ATP-binding protein"/>
    <property type="match status" value="1"/>
</dbReference>
<dbReference type="EMBL" id="AP018042">
    <property type="protein sequence ID" value="BAX80714.1"/>
    <property type="molecule type" value="Genomic_DNA"/>
</dbReference>
<proteinExistence type="inferred from homology"/>
<dbReference type="PROSITE" id="PS00211">
    <property type="entry name" value="ABC_TRANSPORTER_1"/>
    <property type="match status" value="1"/>
</dbReference>
<organism evidence="6 7">
    <name type="scientific">Labilibaculum antarcticum</name>
    <dbReference type="NCBI Taxonomy" id="1717717"/>
    <lineage>
        <taxon>Bacteria</taxon>
        <taxon>Pseudomonadati</taxon>
        <taxon>Bacteroidota</taxon>
        <taxon>Bacteroidia</taxon>
        <taxon>Marinilabiliales</taxon>
        <taxon>Marinifilaceae</taxon>
        <taxon>Labilibaculum</taxon>
    </lineage>
</organism>
<dbReference type="RefSeq" id="WP_096429555.1">
    <property type="nucleotide sequence ID" value="NZ_AP018042.1"/>
</dbReference>
<keyword evidence="3" id="KW-0547">Nucleotide-binding</keyword>
<dbReference type="InterPro" id="IPR027417">
    <property type="entry name" value="P-loop_NTPase"/>
</dbReference>
<evidence type="ECO:0000256" key="3">
    <source>
        <dbReference type="ARBA" id="ARBA00022741"/>
    </source>
</evidence>
<keyword evidence="4 6" id="KW-0067">ATP-binding</keyword>
<dbReference type="GO" id="GO:0005524">
    <property type="term" value="F:ATP binding"/>
    <property type="evidence" value="ECO:0007669"/>
    <property type="project" value="UniProtKB-KW"/>
</dbReference>
<name>A0A1Y1CK70_9BACT</name>
<dbReference type="PANTHER" id="PTHR42734:SF17">
    <property type="entry name" value="METAL TRANSPORT SYSTEM ATP-BINDING PROTEIN TM_0124-RELATED"/>
    <property type="match status" value="1"/>
</dbReference>
<evidence type="ECO:0000256" key="2">
    <source>
        <dbReference type="ARBA" id="ARBA00022448"/>
    </source>
</evidence>
<keyword evidence="2" id="KW-0813">Transport</keyword>
<keyword evidence="7" id="KW-1185">Reference proteome</keyword>
<dbReference type="PANTHER" id="PTHR42734">
    <property type="entry name" value="METAL TRANSPORT SYSTEM ATP-BINDING PROTEIN TM_0124-RELATED"/>
    <property type="match status" value="1"/>
</dbReference>
<dbReference type="Pfam" id="PF00005">
    <property type="entry name" value="ABC_tran"/>
    <property type="match status" value="1"/>
</dbReference>
<dbReference type="SUPFAM" id="SSF52540">
    <property type="entry name" value="P-loop containing nucleoside triphosphate hydrolases"/>
    <property type="match status" value="1"/>
</dbReference>
<dbReference type="CDD" id="cd03235">
    <property type="entry name" value="ABC_Metallic_Cations"/>
    <property type="match status" value="1"/>
</dbReference>
<evidence type="ECO:0000313" key="6">
    <source>
        <dbReference type="EMBL" id="BAX80714.1"/>
    </source>
</evidence>
<evidence type="ECO:0000313" key="7">
    <source>
        <dbReference type="Proteomes" id="UP000218267"/>
    </source>
</evidence>
<protein>
    <submittedName>
        <fullName evidence="6">Zinc ABC transporter ATP-binding protein</fullName>
    </submittedName>
</protein>
<dbReference type="Gene3D" id="3.40.50.300">
    <property type="entry name" value="P-loop containing nucleotide triphosphate hydrolases"/>
    <property type="match status" value="1"/>
</dbReference>
<gene>
    <name evidence="6" type="ORF">ALGA_2387</name>
</gene>
<reference evidence="6 7" key="1">
    <citation type="journal article" date="2018" name="Mar. Genomics">
        <title>Complete genome sequence of Marinifilaceae bacterium strain SPP2, isolated from the Antarctic marine sediment.</title>
        <authorList>
            <person name="Watanabe M."/>
            <person name="Kojima H."/>
            <person name="Fukui M."/>
        </authorList>
    </citation>
    <scope>NUCLEOTIDE SEQUENCE [LARGE SCALE GENOMIC DNA]</scope>
    <source>
        <strain evidence="6 7">SPP2</strain>
    </source>
</reference>
<feature type="domain" description="ABC transporter" evidence="5">
    <location>
        <begin position="5"/>
        <end position="232"/>
    </location>
</feature>
<dbReference type="InterPro" id="IPR003593">
    <property type="entry name" value="AAA+_ATPase"/>
</dbReference>
<dbReference type="InterPro" id="IPR017871">
    <property type="entry name" value="ABC_transporter-like_CS"/>
</dbReference>
<dbReference type="GO" id="GO:0016887">
    <property type="term" value="F:ATP hydrolysis activity"/>
    <property type="evidence" value="ECO:0007669"/>
    <property type="project" value="InterPro"/>
</dbReference>
<dbReference type="InterPro" id="IPR003439">
    <property type="entry name" value="ABC_transporter-like_ATP-bd"/>
</dbReference>
<dbReference type="SMART" id="SM00382">
    <property type="entry name" value="AAA"/>
    <property type="match status" value="1"/>
</dbReference>
<evidence type="ECO:0000256" key="1">
    <source>
        <dbReference type="ARBA" id="ARBA00005417"/>
    </source>
</evidence>
<dbReference type="OrthoDB" id="9806726at2"/>
<comment type="similarity">
    <text evidence="1">Belongs to the ABC transporter superfamily.</text>
</comment>
<dbReference type="Proteomes" id="UP000218267">
    <property type="component" value="Chromosome"/>
</dbReference>
<reference evidence="7" key="2">
    <citation type="journal article" date="2020" name="Antonie Van Leeuwenhoek">
        <title>Labilibaculum antarcticum sp. nov., a novel facultative anaerobic, psychrotorelant bacterium isolated from marine sediment of Antarctica.</title>
        <authorList>
            <person name="Watanabe M."/>
            <person name="Kojima H."/>
            <person name="Fukui M."/>
        </authorList>
    </citation>
    <scope>NUCLEOTIDE SEQUENCE [LARGE SCALE GENOMIC DNA]</scope>
    <source>
        <strain evidence="7">SPP2</strain>
    </source>
</reference>
<evidence type="ECO:0000256" key="4">
    <source>
        <dbReference type="ARBA" id="ARBA00022840"/>
    </source>
</evidence>
<dbReference type="AlphaFoldDB" id="A0A1Y1CK70"/>
<dbReference type="InterPro" id="IPR050153">
    <property type="entry name" value="Metal_Ion_Import_ABC"/>
</dbReference>
<dbReference type="KEGG" id="mbas:ALGA_2387"/>
<dbReference type="PROSITE" id="PS50893">
    <property type="entry name" value="ABC_TRANSPORTER_2"/>
    <property type="match status" value="1"/>
</dbReference>
<accession>A0A1Y1CK70</accession>
<sequence length="246" mass="27490">MKKILELKSLTAGYDEKIVLKGVNLVVKENDFLGIIGPNGGGKTTLLKVILGIIKPVEGEILPNGNDRCIIGYLPQINQIDNKFPIPVKEVVLSGLMSHKKIFGRYNNENKRRADELMSQMGIIHLKNKNIGELSGGQLQRVFLCRAIISDPQLLILDEPDTYVDSNFEGELYEILDQLNSHMAIIIVSHDVGTICSHVKTIACVNETLCYHDSNVISQEQLKAYNCPIDLITHGEVPHRVLKHHH</sequence>
<evidence type="ECO:0000259" key="5">
    <source>
        <dbReference type="PROSITE" id="PS50893"/>
    </source>
</evidence>